<keyword evidence="6" id="KW-0812">Transmembrane</keyword>
<dbReference type="Pfam" id="PF10294">
    <property type="entry name" value="Methyltransf_16"/>
    <property type="match status" value="1"/>
</dbReference>
<feature type="compositionally biased region" description="Polar residues" evidence="5">
    <location>
        <begin position="14"/>
        <end position="23"/>
    </location>
</feature>
<dbReference type="Gene3D" id="3.40.50.150">
    <property type="entry name" value="Vaccinia Virus protein VP39"/>
    <property type="match status" value="1"/>
</dbReference>
<evidence type="ECO:0000256" key="2">
    <source>
        <dbReference type="ARBA" id="ARBA00022679"/>
    </source>
</evidence>
<dbReference type="InterPro" id="IPR019410">
    <property type="entry name" value="Methyltransf_16"/>
</dbReference>
<keyword evidence="8" id="KW-1185">Reference proteome</keyword>
<dbReference type="GO" id="GO:0008168">
    <property type="term" value="F:methyltransferase activity"/>
    <property type="evidence" value="ECO:0007669"/>
    <property type="project" value="UniProtKB-KW"/>
</dbReference>
<dbReference type="EMBL" id="WJXA01000001">
    <property type="protein sequence ID" value="KAF7153756.1"/>
    <property type="molecule type" value="Genomic_DNA"/>
</dbReference>
<dbReference type="GO" id="GO:0005634">
    <property type="term" value="C:nucleus"/>
    <property type="evidence" value="ECO:0007669"/>
    <property type="project" value="TreeGrafter"/>
</dbReference>
<feature type="region of interest" description="Disordered" evidence="5">
    <location>
        <begin position="85"/>
        <end position="104"/>
    </location>
</feature>
<keyword evidence="6" id="KW-1133">Transmembrane helix</keyword>
<evidence type="ECO:0000256" key="1">
    <source>
        <dbReference type="ARBA" id="ARBA00022603"/>
    </source>
</evidence>
<proteinExistence type="inferred from homology"/>
<evidence type="ECO:0000256" key="4">
    <source>
        <dbReference type="ARBA" id="ARBA00043988"/>
    </source>
</evidence>
<evidence type="ECO:0000313" key="7">
    <source>
        <dbReference type="EMBL" id="KAF7153756.1"/>
    </source>
</evidence>
<dbReference type="Proteomes" id="UP000626092">
    <property type="component" value="Unassembled WGS sequence"/>
</dbReference>
<dbReference type="PANTHER" id="PTHR14614">
    <property type="entry name" value="HEPATOCELLULAR CARCINOMA-ASSOCIATED ANTIGEN"/>
    <property type="match status" value="1"/>
</dbReference>
<evidence type="ECO:0000313" key="8">
    <source>
        <dbReference type="Proteomes" id="UP000626092"/>
    </source>
</evidence>
<feature type="region of interest" description="Disordered" evidence="5">
    <location>
        <begin position="1"/>
        <end position="23"/>
    </location>
</feature>
<keyword evidence="6" id="KW-0472">Membrane</keyword>
<evidence type="ECO:0000256" key="6">
    <source>
        <dbReference type="SAM" id="Phobius"/>
    </source>
</evidence>
<gene>
    <name evidence="7" type="ORF">RHSIM_Rhsim01G0268300</name>
</gene>
<dbReference type="OrthoDB" id="407325at2759"/>
<evidence type="ECO:0000256" key="3">
    <source>
        <dbReference type="ARBA" id="ARBA00022691"/>
    </source>
</evidence>
<organism evidence="7 8">
    <name type="scientific">Rhododendron simsii</name>
    <name type="common">Sims's rhododendron</name>
    <dbReference type="NCBI Taxonomy" id="118357"/>
    <lineage>
        <taxon>Eukaryota</taxon>
        <taxon>Viridiplantae</taxon>
        <taxon>Streptophyta</taxon>
        <taxon>Embryophyta</taxon>
        <taxon>Tracheophyta</taxon>
        <taxon>Spermatophyta</taxon>
        <taxon>Magnoliopsida</taxon>
        <taxon>eudicotyledons</taxon>
        <taxon>Gunneridae</taxon>
        <taxon>Pentapetalae</taxon>
        <taxon>asterids</taxon>
        <taxon>Ericales</taxon>
        <taxon>Ericaceae</taxon>
        <taxon>Ericoideae</taxon>
        <taxon>Rhodoreae</taxon>
        <taxon>Rhododendron</taxon>
    </lineage>
</organism>
<dbReference type="AlphaFoldDB" id="A0A834HJV9"/>
<dbReference type="GO" id="GO:0032259">
    <property type="term" value="P:methylation"/>
    <property type="evidence" value="ECO:0007669"/>
    <property type="project" value="UniProtKB-KW"/>
</dbReference>
<protein>
    <submittedName>
        <fullName evidence="7">Uncharacterized protein</fullName>
    </submittedName>
</protein>
<dbReference type="InterPro" id="IPR029063">
    <property type="entry name" value="SAM-dependent_MTases_sf"/>
</dbReference>
<feature type="transmembrane region" description="Helical" evidence="6">
    <location>
        <begin position="206"/>
        <end position="224"/>
    </location>
</feature>
<name>A0A834HJV9_RHOSS</name>
<sequence length="343" mass="37919">MLVWGGDTGDTKTEISSNGSSRGDLSRFEHGVLHCGFVEQKRERTMRGLAVCVDNGVKDRKWSTERGWAVTPELKFEKRNVAVEGRRKEKSGRGKTGGSTWGKPEAEIKGEMIGHYVAGFSISYKPRKCSSLAILTLLSTITAFITVSTACSLILEEGTDAGQGFHGLEALKASLMENCSFQAQLGIACGLISMGMGAGQGDSQTHNVFVILWGWIMYVQYYVVKLRVTFFKYRKFSGSEYGRLRVFVWPFNIVLAEYVWQRRLPFSRVSIVELGAGTSLPGLVAVKVGSDVTLTDDANRLEVLANMRSASDLNNLNCNVMGLTWGVWNADIFPCALSYRIQY</sequence>
<feature type="transmembrane region" description="Helical" evidence="6">
    <location>
        <begin position="132"/>
        <end position="155"/>
    </location>
</feature>
<comment type="caution">
    <text evidence="7">The sequence shown here is derived from an EMBL/GenBank/DDBJ whole genome shotgun (WGS) entry which is preliminary data.</text>
</comment>
<reference evidence="7" key="1">
    <citation type="submission" date="2019-11" db="EMBL/GenBank/DDBJ databases">
        <authorList>
            <person name="Liu Y."/>
            <person name="Hou J."/>
            <person name="Li T.-Q."/>
            <person name="Guan C.-H."/>
            <person name="Wu X."/>
            <person name="Wu H.-Z."/>
            <person name="Ling F."/>
            <person name="Zhang R."/>
            <person name="Shi X.-G."/>
            <person name="Ren J.-P."/>
            <person name="Chen E.-F."/>
            <person name="Sun J.-M."/>
        </authorList>
    </citation>
    <scope>NUCLEOTIDE SEQUENCE</scope>
    <source>
        <strain evidence="7">Adult_tree_wgs_1</strain>
        <tissue evidence="7">Leaves</tissue>
    </source>
</reference>
<keyword evidence="2" id="KW-0808">Transferase</keyword>
<comment type="similarity">
    <text evidence="4">Belongs to the methyltransferase superfamily. METTL23 family.</text>
</comment>
<dbReference type="PANTHER" id="PTHR14614:SF164">
    <property type="entry name" value="HISTONE-ARGININE METHYLTRANSFERASE METTL23"/>
    <property type="match status" value="1"/>
</dbReference>
<keyword evidence="1" id="KW-0489">Methyltransferase</keyword>
<dbReference type="GO" id="GO:0005737">
    <property type="term" value="C:cytoplasm"/>
    <property type="evidence" value="ECO:0007669"/>
    <property type="project" value="TreeGrafter"/>
</dbReference>
<evidence type="ECO:0000256" key="5">
    <source>
        <dbReference type="SAM" id="MobiDB-lite"/>
    </source>
</evidence>
<keyword evidence="3" id="KW-0949">S-adenosyl-L-methionine</keyword>
<accession>A0A834HJV9</accession>